<keyword evidence="1" id="KW-1133">Transmembrane helix</keyword>
<keyword evidence="1" id="KW-0812">Transmembrane</keyword>
<dbReference type="Pfam" id="PF04536">
    <property type="entry name" value="TPM_phosphatase"/>
    <property type="match status" value="1"/>
</dbReference>
<dbReference type="AlphaFoldDB" id="A0A6H1U198"/>
<dbReference type="EMBL" id="CP051167">
    <property type="protein sequence ID" value="QIZ71389.1"/>
    <property type="molecule type" value="Genomic_DNA"/>
</dbReference>
<dbReference type="Gene3D" id="3.10.310.50">
    <property type="match status" value="1"/>
</dbReference>
<dbReference type="RefSeq" id="WP_168569542.1">
    <property type="nucleotide sequence ID" value="NZ_CP051167.1"/>
</dbReference>
<dbReference type="PANTHER" id="PTHR30373">
    <property type="entry name" value="UPF0603 PROTEIN YGCG"/>
    <property type="match status" value="1"/>
</dbReference>
<sequence length="242" mass="26249">MKQLLVETRYRSKAWLARVAIAIVAFAALVLNAPESARATGIYEMPNLAPGEPTWVVDEGNVLSRLSEGKLASAAEQLRDATDTEMRFVTIHRLDYGETAQSFTDALFEKWFPTPEQGANQILVVVDTVTNNSAIHVGEGVGETVNAAIAESIASETIQVPLRQDNKYNQAFLDASDRISAVVSGQPDPGPPEVDNELNLEGTFTSAEDTDQGSATVIVVVLLLLATVIPMATYYWYQSFGN</sequence>
<dbReference type="InterPro" id="IPR007621">
    <property type="entry name" value="TPM_dom"/>
</dbReference>
<keyword evidence="1" id="KW-0472">Membrane</keyword>
<reference evidence="3 4" key="1">
    <citation type="submission" date="2020-04" db="EMBL/GenBank/DDBJ databases">
        <authorList>
            <person name="Basu S."/>
            <person name="Maruthanayagam V."/>
            <person name="Chakraborty S."/>
            <person name="Pramanik A."/>
            <person name="Mukherjee J."/>
            <person name="Brink B."/>
        </authorList>
    </citation>
    <scope>NUCLEOTIDE SEQUENCE [LARGE SCALE GENOMIC DNA]</scope>
    <source>
        <strain evidence="3 4">AP17</strain>
    </source>
</reference>
<evidence type="ECO:0000256" key="1">
    <source>
        <dbReference type="SAM" id="Phobius"/>
    </source>
</evidence>
<protein>
    <submittedName>
        <fullName evidence="3">YgcG family protein</fullName>
    </submittedName>
</protein>
<dbReference type="NCBIfam" id="NF047379">
    <property type="entry name" value="photo_II_Psb32"/>
    <property type="match status" value="1"/>
</dbReference>
<dbReference type="Proteomes" id="UP000500857">
    <property type="component" value="Chromosome"/>
</dbReference>
<feature type="domain" description="TPM" evidence="2">
    <location>
        <begin position="56"/>
        <end position="181"/>
    </location>
</feature>
<proteinExistence type="predicted"/>
<name>A0A6H1U198_9CYAN</name>
<gene>
    <name evidence="3" type="ORF">HCG48_13000</name>
</gene>
<dbReference type="PANTHER" id="PTHR30373:SF2">
    <property type="entry name" value="UPF0603 PROTEIN YGCG"/>
    <property type="match status" value="1"/>
</dbReference>
<feature type="transmembrane region" description="Helical" evidence="1">
    <location>
        <begin position="215"/>
        <end position="237"/>
    </location>
</feature>
<evidence type="ECO:0000259" key="2">
    <source>
        <dbReference type="Pfam" id="PF04536"/>
    </source>
</evidence>
<accession>A0A6H1U198</accession>
<dbReference type="KEGG" id="oxy:HCG48_13000"/>
<organism evidence="3 4">
    <name type="scientific">Oxynema aestuarii AP17</name>
    <dbReference type="NCBI Taxonomy" id="2064643"/>
    <lineage>
        <taxon>Bacteria</taxon>
        <taxon>Bacillati</taxon>
        <taxon>Cyanobacteriota</taxon>
        <taxon>Cyanophyceae</taxon>
        <taxon>Oscillatoriophycideae</taxon>
        <taxon>Oscillatoriales</taxon>
        <taxon>Oscillatoriaceae</taxon>
        <taxon>Oxynema</taxon>
        <taxon>Oxynema aestuarii</taxon>
    </lineage>
</organism>
<keyword evidence="4" id="KW-1185">Reference proteome</keyword>
<evidence type="ECO:0000313" key="4">
    <source>
        <dbReference type="Proteomes" id="UP000500857"/>
    </source>
</evidence>
<evidence type="ECO:0000313" key="3">
    <source>
        <dbReference type="EMBL" id="QIZ71389.1"/>
    </source>
</evidence>